<dbReference type="PROSITE" id="PS51257">
    <property type="entry name" value="PROKAR_LIPOPROTEIN"/>
    <property type="match status" value="1"/>
</dbReference>
<name>A0A382F032_9ZZZZ</name>
<sequence length="94" mass="10141">MYRWPLAIGILGLGLGLGCERVQSFSERSKTLIPEDDFDDAASIVQAARSQIGKTTIYDPAYIGLKYPGGDVPLERGVCTDVIIRALRQGAGLD</sequence>
<accession>A0A382F032</accession>
<feature type="non-terminal residue" evidence="1">
    <location>
        <position position="94"/>
    </location>
</feature>
<proteinExistence type="predicted"/>
<organism evidence="1">
    <name type="scientific">marine metagenome</name>
    <dbReference type="NCBI Taxonomy" id="408172"/>
    <lineage>
        <taxon>unclassified sequences</taxon>
        <taxon>metagenomes</taxon>
        <taxon>ecological metagenomes</taxon>
    </lineage>
</organism>
<dbReference type="AlphaFoldDB" id="A0A382F032"/>
<dbReference type="Pfam" id="PF06940">
    <property type="entry name" value="DUF1287"/>
    <property type="match status" value="1"/>
</dbReference>
<dbReference type="InterPro" id="IPR009706">
    <property type="entry name" value="DUF1287"/>
</dbReference>
<dbReference type="EMBL" id="UINC01047007">
    <property type="protein sequence ID" value="SVB55724.1"/>
    <property type="molecule type" value="Genomic_DNA"/>
</dbReference>
<evidence type="ECO:0000313" key="1">
    <source>
        <dbReference type="EMBL" id="SVB55724.1"/>
    </source>
</evidence>
<reference evidence="1" key="1">
    <citation type="submission" date="2018-05" db="EMBL/GenBank/DDBJ databases">
        <authorList>
            <person name="Lanie J.A."/>
            <person name="Ng W.-L."/>
            <person name="Kazmierczak K.M."/>
            <person name="Andrzejewski T.M."/>
            <person name="Davidsen T.M."/>
            <person name="Wayne K.J."/>
            <person name="Tettelin H."/>
            <person name="Glass J.I."/>
            <person name="Rusch D."/>
            <person name="Podicherti R."/>
            <person name="Tsui H.-C.T."/>
            <person name="Winkler M.E."/>
        </authorList>
    </citation>
    <scope>NUCLEOTIDE SEQUENCE</scope>
</reference>
<gene>
    <name evidence="1" type="ORF">METZ01_LOCUS208578</name>
</gene>
<evidence type="ECO:0008006" key="2">
    <source>
        <dbReference type="Google" id="ProtNLM"/>
    </source>
</evidence>
<protein>
    <recommendedName>
        <fullName evidence="2">DUF1287 domain-containing protein</fullName>
    </recommendedName>
</protein>